<evidence type="ECO:0000313" key="8">
    <source>
        <dbReference type="EMBL" id="PRQ57410.1"/>
    </source>
</evidence>
<sequence>MALPTTDLLIGKIVAIVENEALSISSVRDEIDEIKQELVSMKSFLQDADGKKENSEGEETWVASVRDLAYDVEDIIDEFMYHIYEKQTGGLFPRWLHKIIHIPRSLWYKRQIANKLQKTTKMIKAIPERNQRYAIGGVEGTTSSIDVDKWVQNQAESSLFIKEDELVGIEGNKQTIMGWLMDEEQHQTIVSVVGMGGSGKTTLVAKTFTNESVKRHFDCYAWITVSRTYAIEDLFRCLIKEFHQSRKEKVPAPAKLKDMSYRELLEKLVNYLESKRYLVVLDDVWDVKLWTEINISLPDRRLGSRILLTTRKEDIAHYSFGVVSHVHLIKPLDNNEAWELFSKKAFSTYHNRFCTPELEPLASKLVEKCKGLPLAIVALGGLMSSKKSTTEWRDVYNSLNWHLTNNPLLDNVKSILLLSYNDLPFRLKQCFLYCSLFPEDYLIRRKRLFRLWISEGLVQHVQGVTPQAATENYLMELIVRSMLQVVRRNETGRPKAFKMHDLMRELALSMSTREKFFVVYDGRESVMEEIGARRLSIQSTEGTEIKSWIGMSKLRTLLVFVTGIIPLSFSNALPSGFKLLRVLDVEDMPLDKLPNDLVYLFNLRYLNLKGTAIRELPKSIGYLHNLHFLDIRKTKIEALPKGFSKLLNLRHLMMYYNNKDYNDFKIVSGTRATSNISKLKKLQVLSRVQSEGNIIRLLGNMTQLTRIGITNLTERDEMDLCDSIQKMKLLTNLSLMVKDEEEFLRADNALFSPPPHLRKLCFIGKLEKVPHWFSSLDSLTSMHLHWPRLEEDLLSHIEGLPFLGSLTLVNAYVGSELRFSRGFVKLSNLQLFKFPSLSKITVEKGVMPNLQFLTLNSCMELKRLPHGLEHLTNLQTLSLEFLSSQLIQSIREGGVDRPKVQHILEINHFFDSSGGRSCESLSPRALYRGGNKLALYM</sequence>
<reference evidence="8 9" key="1">
    <citation type="journal article" date="2018" name="Nat. Genet.">
        <title>The Rosa genome provides new insights in the design of modern roses.</title>
        <authorList>
            <person name="Bendahmane M."/>
        </authorList>
    </citation>
    <scope>NUCLEOTIDE SEQUENCE [LARGE SCALE GENOMIC DNA]</scope>
    <source>
        <strain evidence="9">cv. Old Blush</strain>
    </source>
</reference>
<dbReference type="Gene3D" id="3.40.50.300">
    <property type="entry name" value="P-loop containing nucleotide triphosphate hydrolases"/>
    <property type="match status" value="1"/>
</dbReference>
<dbReference type="InterPro" id="IPR055414">
    <property type="entry name" value="LRR_R13L4/SHOC2-like"/>
</dbReference>
<dbReference type="FunFam" id="1.10.8.430:FF:000003">
    <property type="entry name" value="Probable disease resistance protein At5g66910"/>
    <property type="match status" value="1"/>
</dbReference>
<keyword evidence="8" id="KW-0378">Hydrolase</keyword>
<feature type="domain" description="NB-ARC" evidence="4">
    <location>
        <begin position="170"/>
        <end position="347"/>
    </location>
</feature>
<dbReference type="PANTHER" id="PTHR23155">
    <property type="entry name" value="DISEASE RESISTANCE PROTEIN RP"/>
    <property type="match status" value="1"/>
</dbReference>
<dbReference type="SUPFAM" id="SSF52540">
    <property type="entry name" value="P-loop containing nucleoside triphosphate hydrolases"/>
    <property type="match status" value="1"/>
</dbReference>
<evidence type="ECO:0000259" key="4">
    <source>
        <dbReference type="Pfam" id="PF00931"/>
    </source>
</evidence>
<proteinExistence type="predicted"/>
<dbReference type="InterPro" id="IPR036388">
    <property type="entry name" value="WH-like_DNA-bd_sf"/>
</dbReference>
<accession>A0A2P6SFH0</accession>
<dbReference type="Pfam" id="PF23559">
    <property type="entry name" value="WHD_DRP"/>
    <property type="match status" value="1"/>
</dbReference>
<dbReference type="STRING" id="74649.A0A2P6SFH0"/>
<evidence type="ECO:0000256" key="3">
    <source>
        <dbReference type="ARBA" id="ARBA00022821"/>
    </source>
</evidence>
<dbReference type="InterPro" id="IPR058922">
    <property type="entry name" value="WHD_DRP"/>
</dbReference>
<dbReference type="InterPro" id="IPR038005">
    <property type="entry name" value="RX-like_CC"/>
</dbReference>
<dbReference type="Proteomes" id="UP000238479">
    <property type="component" value="Chromosome 1"/>
</dbReference>
<keyword evidence="1" id="KW-0677">Repeat</keyword>
<evidence type="ECO:0000256" key="1">
    <source>
        <dbReference type="ARBA" id="ARBA00022737"/>
    </source>
</evidence>
<evidence type="ECO:0000256" key="2">
    <source>
        <dbReference type="ARBA" id="ARBA00022741"/>
    </source>
</evidence>
<name>A0A2P6SFH0_ROSCH</name>
<dbReference type="InterPro" id="IPR041118">
    <property type="entry name" value="Rx_N"/>
</dbReference>
<dbReference type="FunFam" id="1.10.10.10:FF:000322">
    <property type="entry name" value="Probable disease resistance protein At1g63360"/>
    <property type="match status" value="1"/>
</dbReference>
<dbReference type="Gramene" id="PRQ57410">
    <property type="protein sequence ID" value="PRQ57410"/>
    <property type="gene ID" value="RchiOBHm_Chr1g0348041"/>
</dbReference>
<dbReference type="GO" id="GO:0016787">
    <property type="term" value="F:hydrolase activity"/>
    <property type="evidence" value="ECO:0007669"/>
    <property type="project" value="UniProtKB-KW"/>
</dbReference>
<dbReference type="AlphaFoldDB" id="A0A2P6SFH0"/>
<evidence type="ECO:0000313" key="9">
    <source>
        <dbReference type="Proteomes" id="UP000238479"/>
    </source>
</evidence>
<dbReference type="InterPro" id="IPR042197">
    <property type="entry name" value="Apaf_helical"/>
</dbReference>
<protein>
    <submittedName>
        <fullName evidence="8">Putative P-loop containing nucleoside triphosphate hydrolase, leucine-rich repeat domain, L</fullName>
    </submittedName>
</protein>
<dbReference type="PRINTS" id="PR00364">
    <property type="entry name" value="DISEASERSIST"/>
</dbReference>
<dbReference type="GO" id="GO:0043531">
    <property type="term" value="F:ADP binding"/>
    <property type="evidence" value="ECO:0007669"/>
    <property type="project" value="InterPro"/>
</dbReference>
<dbReference type="SUPFAM" id="SSF52058">
    <property type="entry name" value="L domain-like"/>
    <property type="match status" value="1"/>
</dbReference>
<evidence type="ECO:0000259" key="7">
    <source>
        <dbReference type="Pfam" id="PF23598"/>
    </source>
</evidence>
<dbReference type="Gene3D" id="1.10.10.10">
    <property type="entry name" value="Winged helix-like DNA-binding domain superfamily/Winged helix DNA-binding domain"/>
    <property type="match status" value="1"/>
</dbReference>
<dbReference type="InterPro" id="IPR044974">
    <property type="entry name" value="Disease_R_plants"/>
</dbReference>
<dbReference type="PANTHER" id="PTHR23155:SF1205">
    <property type="entry name" value="DISEASE RESISTANCE PROTEIN RPM1"/>
    <property type="match status" value="1"/>
</dbReference>
<dbReference type="InterPro" id="IPR027417">
    <property type="entry name" value="P-loop_NTPase"/>
</dbReference>
<dbReference type="Pfam" id="PF23598">
    <property type="entry name" value="LRR_14"/>
    <property type="match status" value="1"/>
</dbReference>
<dbReference type="Pfam" id="PF18052">
    <property type="entry name" value="Rx_N"/>
    <property type="match status" value="1"/>
</dbReference>
<dbReference type="InterPro" id="IPR002182">
    <property type="entry name" value="NB-ARC"/>
</dbReference>
<comment type="caution">
    <text evidence="8">The sequence shown here is derived from an EMBL/GenBank/DDBJ whole genome shotgun (WGS) entry which is preliminary data.</text>
</comment>
<dbReference type="OMA" id="WREIRIA"/>
<keyword evidence="9" id="KW-1185">Reference proteome</keyword>
<feature type="domain" description="Disease resistance R13L4/SHOC-2-like LRR" evidence="7">
    <location>
        <begin position="573"/>
        <end position="883"/>
    </location>
</feature>
<dbReference type="InterPro" id="IPR032675">
    <property type="entry name" value="LRR_dom_sf"/>
</dbReference>
<gene>
    <name evidence="8" type="ORF">RchiOBHm_Chr1g0348041</name>
</gene>
<feature type="domain" description="Disease resistance protein winged helix" evidence="6">
    <location>
        <begin position="436"/>
        <end position="507"/>
    </location>
</feature>
<organism evidence="8 9">
    <name type="scientific">Rosa chinensis</name>
    <name type="common">China rose</name>
    <dbReference type="NCBI Taxonomy" id="74649"/>
    <lineage>
        <taxon>Eukaryota</taxon>
        <taxon>Viridiplantae</taxon>
        <taxon>Streptophyta</taxon>
        <taxon>Embryophyta</taxon>
        <taxon>Tracheophyta</taxon>
        <taxon>Spermatophyta</taxon>
        <taxon>Magnoliopsida</taxon>
        <taxon>eudicotyledons</taxon>
        <taxon>Gunneridae</taxon>
        <taxon>Pentapetalae</taxon>
        <taxon>rosids</taxon>
        <taxon>fabids</taxon>
        <taxon>Rosales</taxon>
        <taxon>Rosaceae</taxon>
        <taxon>Rosoideae</taxon>
        <taxon>Rosoideae incertae sedis</taxon>
        <taxon>Rosa</taxon>
    </lineage>
</organism>
<keyword evidence="3" id="KW-0611">Plant defense</keyword>
<feature type="domain" description="Disease resistance N-terminal" evidence="5">
    <location>
        <begin position="9"/>
        <end position="87"/>
    </location>
</feature>
<evidence type="ECO:0000259" key="5">
    <source>
        <dbReference type="Pfam" id="PF18052"/>
    </source>
</evidence>
<dbReference type="Gene3D" id="1.20.5.4130">
    <property type="match status" value="1"/>
</dbReference>
<evidence type="ECO:0000259" key="6">
    <source>
        <dbReference type="Pfam" id="PF23559"/>
    </source>
</evidence>
<dbReference type="GO" id="GO:0098542">
    <property type="term" value="P:defense response to other organism"/>
    <property type="evidence" value="ECO:0007669"/>
    <property type="project" value="TreeGrafter"/>
</dbReference>
<dbReference type="FunFam" id="3.40.50.300:FF:001091">
    <property type="entry name" value="Probable disease resistance protein At1g61300"/>
    <property type="match status" value="1"/>
</dbReference>
<keyword evidence="2" id="KW-0547">Nucleotide-binding</keyword>
<dbReference type="Gene3D" id="1.10.8.430">
    <property type="entry name" value="Helical domain of apoptotic protease-activating factors"/>
    <property type="match status" value="1"/>
</dbReference>
<dbReference type="Pfam" id="PF00931">
    <property type="entry name" value="NB-ARC"/>
    <property type="match status" value="1"/>
</dbReference>
<dbReference type="Gene3D" id="3.80.10.10">
    <property type="entry name" value="Ribonuclease Inhibitor"/>
    <property type="match status" value="1"/>
</dbReference>
<dbReference type="EMBL" id="PDCK01000039">
    <property type="protein sequence ID" value="PRQ57410.1"/>
    <property type="molecule type" value="Genomic_DNA"/>
</dbReference>
<dbReference type="CDD" id="cd14798">
    <property type="entry name" value="RX-CC_like"/>
    <property type="match status" value="1"/>
</dbReference>